<comment type="catalytic activity">
    <reaction evidence="1">
        <text>S-ubiquitinyl-[E2 ubiquitin-conjugating enzyme]-L-cysteine + [acceptor protein]-L-lysine = [E2 ubiquitin-conjugating enzyme]-L-cysteine + N(6)-ubiquitinyl-[acceptor protein]-L-lysine.</text>
        <dbReference type="EC" id="2.3.2.27"/>
    </reaction>
</comment>
<organism evidence="19 20">
    <name type="scientific">Abeliophyllum distichum</name>
    <dbReference type="NCBI Taxonomy" id="126358"/>
    <lineage>
        <taxon>Eukaryota</taxon>
        <taxon>Viridiplantae</taxon>
        <taxon>Streptophyta</taxon>
        <taxon>Embryophyta</taxon>
        <taxon>Tracheophyta</taxon>
        <taxon>Spermatophyta</taxon>
        <taxon>Magnoliopsida</taxon>
        <taxon>eudicotyledons</taxon>
        <taxon>Gunneridae</taxon>
        <taxon>Pentapetalae</taxon>
        <taxon>asterids</taxon>
        <taxon>lamiids</taxon>
        <taxon>Lamiales</taxon>
        <taxon>Oleaceae</taxon>
        <taxon>Forsythieae</taxon>
        <taxon>Abeliophyllum</taxon>
    </lineage>
</organism>
<evidence type="ECO:0000256" key="11">
    <source>
        <dbReference type="ARBA" id="ARBA00022833"/>
    </source>
</evidence>
<dbReference type="InterPro" id="IPR001841">
    <property type="entry name" value="Znf_RING"/>
</dbReference>
<dbReference type="EC" id="2.3.2.27" evidence="4"/>
<dbReference type="SUPFAM" id="SSF57850">
    <property type="entry name" value="RING/U-box"/>
    <property type="match status" value="1"/>
</dbReference>
<keyword evidence="6 16" id="KW-0812">Transmembrane</keyword>
<evidence type="ECO:0000256" key="10">
    <source>
        <dbReference type="ARBA" id="ARBA00022786"/>
    </source>
</evidence>
<evidence type="ECO:0000313" key="19">
    <source>
        <dbReference type="EMBL" id="KAL2490235.1"/>
    </source>
</evidence>
<dbReference type="Pfam" id="PF13947">
    <property type="entry name" value="GUB_WAK_bind"/>
    <property type="match status" value="1"/>
</dbReference>
<keyword evidence="7" id="KW-0479">Metal-binding</keyword>
<evidence type="ECO:0000256" key="9">
    <source>
        <dbReference type="ARBA" id="ARBA00022771"/>
    </source>
</evidence>
<comment type="similarity">
    <text evidence="14">Belongs to the RING-type zinc finger family. ATL subfamily.</text>
</comment>
<keyword evidence="10" id="KW-0833">Ubl conjugation pathway</keyword>
<dbReference type="Proteomes" id="UP001604336">
    <property type="component" value="Unassembled WGS sequence"/>
</dbReference>
<sequence length="341" mass="38158">MAILQVLFFLFLLFSLVYPKNSSPTPTCGNNSFYIQYPFHLQEEGQKPHSVNGYKEFNLRCTSEGIAVLNLAPSSGEFYVLDIDYFEQKIELSDPGKCLPRRLMNLNLSSDSPFQALLYQNYTFLRCPPGDEFTAIGCLSNSTVSMYATSSKSRVEEMKSNGCSAVANLPIPVDSLDQFELNAFDGNFHLEWDISVCQHCTRRSRSKSLGSIILLFLLILCIVALVSMLCGGCLLCFIRHKYESSHNSSTLRPEIAQMPEAATPWDECRIQVSQTEELVVGESLRITGPNSEACPICLEEYQPTEKLQSIEGCNHCFHARCLGRWLLSESTCPVCRTSVSS</sequence>
<dbReference type="GO" id="GO:0008270">
    <property type="term" value="F:zinc ion binding"/>
    <property type="evidence" value="ECO:0007669"/>
    <property type="project" value="UniProtKB-KW"/>
</dbReference>
<dbReference type="PANTHER" id="PTHR46279:SF2">
    <property type="entry name" value="RING-H2 FINGER PROTEIN ATL21A-RELATED"/>
    <property type="match status" value="1"/>
</dbReference>
<dbReference type="InterPro" id="IPR046948">
    <property type="entry name" value="ATL20-22-like"/>
</dbReference>
<evidence type="ECO:0000256" key="15">
    <source>
        <dbReference type="PROSITE-ProRule" id="PRU00175"/>
    </source>
</evidence>
<proteinExistence type="inferred from homology"/>
<evidence type="ECO:0000256" key="2">
    <source>
        <dbReference type="ARBA" id="ARBA00004167"/>
    </source>
</evidence>
<keyword evidence="12 16" id="KW-1133">Transmembrane helix</keyword>
<evidence type="ECO:0000259" key="18">
    <source>
        <dbReference type="PROSITE" id="PS50089"/>
    </source>
</evidence>
<keyword evidence="20" id="KW-1185">Reference proteome</keyword>
<feature type="domain" description="RING-type" evidence="18">
    <location>
        <begin position="294"/>
        <end position="336"/>
    </location>
</feature>
<evidence type="ECO:0000256" key="3">
    <source>
        <dbReference type="ARBA" id="ARBA00004906"/>
    </source>
</evidence>
<feature type="signal peptide" evidence="17">
    <location>
        <begin position="1"/>
        <end position="19"/>
    </location>
</feature>
<dbReference type="PANTHER" id="PTHR46279">
    <property type="entry name" value="RING/U-BOX SUPERFAMILY PROTEIN"/>
    <property type="match status" value="1"/>
</dbReference>
<dbReference type="AlphaFoldDB" id="A0ABD1RP95"/>
<evidence type="ECO:0000256" key="12">
    <source>
        <dbReference type="ARBA" id="ARBA00022989"/>
    </source>
</evidence>
<keyword evidence="5" id="KW-0808">Transferase</keyword>
<evidence type="ECO:0000256" key="8">
    <source>
        <dbReference type="ARBA" id="ARBA00022729"/>
    </source>
</evidence>
<feature type="transmembrane region" description="Helical" evidence="16">
    <location>
        <begin position="212"/>
        <end position="238"/>
    </location>
</feature>
<keyword evidence="9 15" id="KW-0863">Zinc-finger</keyword>
<dbReference type="Pfam" id="PF13639">
    <property type="entry name" value="zf-RING_2"/>
    <property type="match status" value="1"/>
</dbReference>
<dbReference type="Gene3D" id="3.30.40.10">
    <property type="entry name" value="Zinc/RING finger domain, C3HC4 (zinc finger)"/>
    <property type="match status" value="1"/>
</dbReference>
<accession>A0ABD1RP95</accession>
<dbReference type="PROSITE" id="PS50089">
    <property type="entry name" value="ZF_RING_2"/>
    <property type="match status" value="1"/>
</dbReference>
<keyword evidence="11" id="KW-0862">Zinc</keyword>
<evidence type="ECO:0000256" key="14">
    <source>
        <dbReference type="ARBA" id="ARBA00024209"/>
    </source>
</evidence>
<comment type="subcellular location">
    <subcellularLocation>
        <location evidence="2">Membrane</location>
        <topology evidence="2">Single-pass membrane protein</topology>
    </subcellularLocation>
</comment>
<dbReference type="InterPro" id="IPR013083">
    <property type="entry name" value="Znf_RING/FYVE/PHD"/>
</dbReference>
<evidence type="ECO:0000256" key="4">
    <source>
        <dbReference type="ARBA" id="ARBA00012483"/>
    </source>
</evidence>
<evidence type="ECO:0000256" key="7">
    <source>
        <dbReference type="ARBA" id="ARBA00022723"/>
    </source>
</evidence>
<name>A0ABD1RP95_9LAMI</name>
<evidence type="ECO:0000256" key="5">
    <source>
        <dbReference type="ARBA" id="ARBA00022679"/>
    </source>
</evidence>
<dbReference type="GO" id="GO:0061630">
    <property type="term" value="F:ubiquitin protein ligase activity"/>
    <property type="evidence" value="ECO:0007669"/>
    <property type="project" value="UniProtKB-EC"/>
</dbReference>
<comment type="caution">
    <text evidence="19">The sequence shown here is derived from an EMBL/GenBank/DDBJ whole genome shotgun (WGS) entry which is preliminary data.</text>
</comment>
<comment type="pathway">
    <text evidence="3">Protein modification; protein ubiquitination.</text>
</comment>
<evidence type="ECO:0000256" key="6">
    <source>
        <dbReference type="ARBA" id="ARBA00022692"/>
    </source>
</evidence>
<reference evidence="20" key="1">
    <citation type="submission" date="2024-07" db="EMBL/GenBank/DDBJ databases">
        <title>Two chromosome-level genome assemblies of Korean endemic species Abeliophyllum distichum and Forsythia ovata (Oleaceae).</title>
        <authorList>
            <person name="Jang H."/>
        </authorList>
    </citation>
    <scope>NUCLEOTIDE SEQUENCE [LARGE SCALE GENOMIC DNA]</scope>
</reference>
<protein>
    <recommendedName>
        <fullName evidence="4">RING-type E3 ubiquitin transferase</fullName>
        <ecNumber evidence="4">2.3.2.27</ecNumber>
    </recommendedName>
</protein>
<evidence type="ECO:0000313" key="20">
    <source>
        <dbReference type="Proteomes" id="UP001604336"/>
    </source>
</evidence>
<dbReference type="EMBL" id="JBFOLK010000008">
    <property type="protein sequence ID" value="KAL2490235.1"/>
    <property type="molecule type" value="Genomic_DNA"/>
</dbReference>
<dbReference type="GO" id="GO:0016020">
    <property type="term" value="C:membrane"/>
    <property type="evidence" value="ECO:0007669"/>
    <property type="project" value="UniProtKB-SubCell"/>
</dbReference>
<evidence type="ECO:0000256" key="17">
    <source>
        <dbReference type="SAM" id="SignalP"/>
    </source>
</evidence>
<gene>
    <name evidence="19" type="ORF">Adt_25863</name>
</gene>
<evidence type="ECO:0000256" key="13">
    <source>
        <dbReference type="ARBA" id="ARBA00023136"/>
    </source>
</evidence>
<dbReference type="InterPro" id="IPR025287">
    <property type="entry name" value="WAK_GUB"/>
</dbReference>
<keyword evidence="8 17" id="KW-0732">Signal</keyword>
<evidence type="ECO:0000256" key="1">
    <source>
        <dbReference type="ARBA" id="ARBA00000900"/>
    </source>
</evidence>
<evidence type="ECO:0000256" key="16">
    <source>
        <dbReference type="SAM" id="Phobius"/>
    </source>
</evidence>
<dbReference type="SMART" id="SM00184">
    <property type="entry name" value="RING"/>
    <property type="match status" value="1"/>
</dbReference>
<feature type="chain" id="PRO_5044769636" description="RING-type E3 ubiquitin transferase" evidence="17">
    <location>
        <begin position="20"/>
        <end position="341"/>
    </location>
</feature>
<keyword evidence="13 16" id="KW-0472">Membrane</keyword>